<evidence type="ECO:0008006" key="3">
    <source>
        <dbReference type="Google" id="ProtNLM"/>
    </source>
</evidence>
<proteinExistence type="predicted"/>
<name>A0A1H6TQH9_9FIRM</name>
<accession>A0A1H6TQH9</accession>
<protein>
    <recommendedName>
        <fullName evidence="3">PD-(D/E)XK nuclease family transposase</fullName>
    </recommendedName>
</protein>
<dbReference type="EMBL" id="FNYK01000026">
    <property type="protein sequence ID" value="SEI81516.1"/>
    <property type="molecule type" value="Genomic_DNA"/>
</dbReference>
<evidence type="ECO:0000313" key="2">
    <source>
        <dbReference type="Proteomes" id="UP000183028"/>
    </source>
</evidence>
<dbReference type="AlphaFoldDB" id="A0A1H6TQH9"/>
<dbReference type="Pfam" id="PF12784">
    <property type="entry name" value="PDDEXK_2"/>
    <property type="match status" value="1"/>
</dbReference>
<reference evidence="2" key="1">
    <citation type="submission" date="2016-10" db="EMBL/GenBank/DDBJ databases">
        <authorList>
            <person name="Varghese N."/>
        </authorList>
    </citation>
    <scope>NUCLEOTIDE SEQUENCE [LARGE SCALE GENOMIC DNA]</scope>
    <source>
        <strain evidence="2">DSM 20406</strain>
    </source>
</reference>
<organism evidence="1 2">
    <name type="scientific">Sharpea azabuensis</name>
    <dbReference type="NCBI Taxonomy" id="322505"/>
    <lineage>
        <taxon>Bacteria</taxon>
        <taxon>Bacillati</taxon>
        <taxon>Bacillota</taxon>
        <taxon>Erysipelotrichia</taxon>
        <taxon>Erysipelotrichales</taxon>
        <taxon>Coprobacillaceae</taxon>
        <taxon>Sharpea</taxon>
    </lineage>
</organism>
<gene>
    <name evidence="1" type="ORF">SAMN04487834_10261</name>
</gene>
<sequence length="280" mass="32754">MKLFFQGNTKAVELILNIILKKDNLVLEKPVVEKTIINSETGGKDVAFDIYARDNNGKRYDIEMQRTGGVGLKKRGRFYSAALDHIMLKAGEDYKQMQDSYVIFFLEKDYFQGKKPIYEIERMNLSTNERFRDGNHLIFVNCAYVDSTTRLGRLIHDLLCSNAIDMYYDELRISMAYYKSEEGGRFKMCKAVEDYAKEYAKEYAKDYAKEVSEEYRMQAEVARENEAKMKQKFEEIVRKSVKKKRNLGVMDDEIKSFIMDAYDLSDEEADAYLRSVEYEG</sequence>
<dbReference type="Proteomes" id="UP000183028">
    <property type="component" value="Unassembled WGS sequence"/>
</dbReference>
<evidence type="ECO:0000313" key="1">
    <source>
        <dbReference type="EMBL" id="SEI81516.1"/>
    </source>
</evidence>
<keyword evidence="2" id="KW-1185">Reference proteome</keyword>